<dbReference type="Pfam" id="PF03960">
    <property type="entry name" value="ArsC"/>
    <property type="match status" value="1"/>
</dbReference>
<reference evidence="5 8" key="3">
    <citation type="submission" date="2018-06" db="EMBL/GenBank/DDBJ databases">
        <authorList>
            <consortium name="Pathogen Informatics"/>
            <person name="Doyle S."/>
        </authorList>
    </citation>
    <scope>NUCLEOTIDE SEQUENCE [LARGE SCALE GENOMIC DNA]</scope>
    <source>
        <strain evidence="5 8">NCTC8129</strain>
    </source>
</reference>
<dbReference type="STRING" id="53345.LIU_13085"/>
<reference evidence="2 9" key="4">
    <citation type="submission" date="2019-09" db="EMBL/GenBank/DDBJ databases">
        <title>Vancomyinc resistant enterococci isolated from farm animals in Switzerland.</title>
        <authorList>
            <person name="Stevens M.J.A."/>
            <person name="Stephan R."/>
            <person name="Morach M."/>
            <person name="Nuesch-Inderbinen M."/>
        </authorList>
    </citation>
    <scope>NUCLEOTIDE SEQUENCE [LARGE SCALE GENOMIC DNA]</scope>
    <source>
        <strain evidence="2 9">GH27</strain>
    </source>
</reference>
<dbReference type="InterPro" id="IPR006660">
    <property type="entry name" value="Arsenate_reductase-like"/>
</dbReference>
<reference evidence="3 6" key="2">
    <citation type="submission" date="2017-09" db="EMBL/GenBank/DDBJ databases">
        <title>FDA dAtabase for Regulatory Grade micrObial Sequences (FDA-ARGOS): Supporting development and validation of Infectious Disease Dx tests.</title>
        <authorList>
            <person name="Minogue T."/>
            <person name="Wolcott M."/>
            <person name="Wasieloski L."/>
            <person name="Aguilar W."/>
            <person name="Moore D."/>
            <person name="Tallon L.J."/>
            <person name="Sadzewicz L."/>
            <person name="Ott S."/>
            <person name="Zhao X."/>
            <person name="Nagaraj S."/>
            <person name="Vavikolanu K."/>
            <person name="Aluvathingal J."/>
            <person name="Nadendla S."/>
            <person name="Sichtig H."/>
        </authorList>
    </citation>
    <scope>NUCLEOTIDE SEQUENCE [LARGE SCALE GENOMIC DNA]</scope>
    <source>
        <strain evidence="3 6">FDAARGOS_396</strain>
    </source>
</reference>
<gene>
    <name evidence="5" type="primary">spxA_1</name>
    <name evidence="3" type="ORF">CRM96_12610</name>
    <name evidence="4" type="ORF">EA71_02993</name>
    <name evidence="2" type="ORF">F6X95_12615</name>
    <name evidence="5" type="ORF">NCTC8129_00638</name>
</gene>
<dbReference type="Proteomes" id="UP000254070">
    <property type="component" value="Unassembled WGS sequence"/>
</dbReference>
<dbReference type="InterPro" id="IPR036249">
    <property type="entry name" value="Thioredoxin-like_sf"/>
</dbReference>
<dbReference type="PANTHER" id="PTHR30041:SF7">
    <property type="entry name" value="GLOBAL TRANSCRIPTIONAL REGULATOR SPX"/>
    <property type="match status" value="1"/>
</dbReference>
<dbReference type="RefSeq" id="WP_005877513.1">
    <property type="nucleotide sequence ID" value="NZ_CABGIQ010000036.1"/>
</dbReference>
<dbReference type="OrthoDB" id="2186518at2"/>
<dbReference type="PROSITE" id="PS51353">
    <property type="entry name" value="ARSC"/>
    <property type="match status" value="1"/>
</dbReference>
<dbReference type="EMBL" id="VYUT01000023">
    <property type="protein sequence ID" value="KAA9203856.1"/>
    <property type="molecule type" value="Genomic_DNA"/>
</dbReference>
<dbReference type="PANTHER" id="PTHR30041">
    <property type="entry name" value="ARSENATE REDUCTASE"/>
    <property type="match status" value="1"/>
</dbReference>
<evidence type="ECO:0000313" key="7">
    <source>
        <dbReference type="Proteomes" id="UP000252797"/>
    </source>
</evidence>
<sequence length="118" mass="13923">MKVKIYGSLHCVTCLKAKNWLESNQLTYQFIDLEQQELTMTEAEELCNFDEMHAEQLFVTWSEAFKDIQVDLTSISKKQLALLCKQYKELLRRPLIIIDEVLFVGYNEQLMEQLILSE</sequence>
<proteinExistence type="inferred from homology"/>
<evidence type="ECO:0000313" key="9">
    <source>
        <dbReference type="Proteomes" id="UP000326078"/>
    </source>
</evidence>
<evidence type="ECO:0000313" key="6">
    <source>
        <dbReference type="Proteomes" id="UP000220669"/>
    </source>
</evidence>
<protein>
    <submittedName>
        <fullName evidence="2 4">Transcriptional regulator</fullName>
    </submittedName>
</protein>
<organism evidence="4 7">
    <name type="scientific">Enterococcus durans</name>
    <dbReference type="NCBI Taxonomy" id="53345"/>
    <lineage>
        <taxon>Bacteria</taxon>
        <taxon>Bacillati</taxon>
        <taxon>Bacillota</taxon>
        <taxon>Bacilli</taxon>
        <taxon>Lactobacillales</taxon>
        <taxon>Enterococcaceae</taxon>
        <taxon>Enterococcus</taxon>
    </lineage>
</organism>
<evidence type="ECO:0000313" key="5">
    <source>
        <dbReference type="EMBL" id="STP28504.1"/>
    </source>
</evidence>
<accession>A0A2A7SQH4</accession>
<evidence type="ECO:0000256" key="1">
    <source>
        <dbReference type="PROSITE-ProRule" id="PRU01282"/>
    </source>
</evidence>
<dbReference type="Proteomes" id="UP000220669">
    <property type="component" value="Unassembled WGS sequence"/>
</dbReference>
<comment type="similarity">
    <text evidence="1">Belongs to the ArsC family.</text>
</comment>
<name>A0A2A7SQH4_9ENTE</name>
<dbReference type="Gene3D" id="3.40.30.10">
    <property type="entry name" value="Glutaredoxin"/>
    <property type="match status" value="1"/>
</dbReference>
<dbReference type="Proteomes" id="UP000326078">
    <property type="component" value="Unassembled WGS sequence"/>
</dbReference>
<dbReference type="EMBL" id="LEPB01000008">
    <property type="protein sequence ID" value="RCA09455.1"/>
    <property type="molecule type" value="Genomic_DNA"/>
</dbReference>
<dbReference type="KEGG" id="edu:LIU_13085"/>
<dbReference type="SUPFAM" id="SSF52833">
    <property type="entry name" value="Thioredoxin-like"/>
    <property type="match status" value="1"/>
</dbReference>
<dbReference type="Proteomes" id="UP000252797">
    <property type="component" value="Unassembled WGS sequence"/>
</dbReference>
<reference evidence="4 7" key="1">
    <citation type="submission" date="2015-06" db="EMBL/GenBank/DDBJ databases">
        <title>The Genome Sequence of Enterococcus durans 4EA1.</title>
        <authorList>
            <consortium name="The Broad Institute Genomics Platform"/>
            <consortium name="The Broad Institute Genome Sequencing Center for Infectious Disease"/>
            <person name="Earl A.M."/>
            <person name="Van Tyne D."/>
            <person name="Lebreton F."/>
            <person name="Saavedra J.T."/>
            <person name="Gilmore M.S."/>
            <person name="Manson Mcguire A."/>
            <person name="Clock S."/>
            <person name="Crupain M."/>
            <person name="Rangan U."/>
            <person name="Young S."/>
            <person name="Abouelleil A."/>
            <person name="Cao P."/>
            <person name="Chapman S.B."/>
            <person name="Griggs A."/>
            <person name="Priest M."/>
            <person name="Shea T."/>
            <person name="Wortman J."/>
            <person name="Nusbaum C."/>
            <person name="Birren B."/>
        </authorList>
    </citation>
    <scope>NUCLEOTIDE SEQUENCE [LARGE SCALE GENOMIC DNA]</scope>
    <source>
        <strain evidence="4 7">4EA1</strain>
    </source>
</reference>
<evidence type="ECO:0000313" key="4">
    <source>
        <dbReference type="EMBL" id="RCA09455.1"/>
    </source>
</evidence>
<evidence type="ECO:0000313" key="2">
    <source>
        <dbReference type="EMBL" id="KAA9203856.1"/>
    </source>
</evidence>
<evidence type="ECO:0000313" key="3">
    <source>
        <dbReference type="EMBL" id="PEH45791.1"/>
    </source>
</evidence>
<dbReference type="AlphaFoldDB" id="A0A2A7SQH4"/>
<evidence type="ECO:0000313" key="8">
    <source>
        <dbReference type="Proteomes" id="UP000254070"/>
    </source>
</evidence>
<dbReference type="EMBL" id="UGIF01000002">
    <property type="protein sequence ID" value="STP28504.1"/>
    <property type="molecule type" value="Genomic_DNA"/>
</dbReference>
<dbReference type="EMBL" id="PDEB01000004">
    <property type="protein sequence ID" value="PEH45791.1"/>
    <property type="molecule type" value="Genomic_DNA"/>
</dbReference>